<accession>A0A5C6FJV2</accession>
<name>A0A5C6FJV2_9PLAN</name>
<feature type="signal peptide" evidence="1">
    <location>
        <begin position="1"/>
        <end position="22"/>
    </location>
</feature>
<keyword evidence="1" id="KW-0732">Signal</keyword>
<dbReference type="Proteomes" id="UP000316476">
    <property type="component" value="Unassembled WGS sequence"/>
</dbReference>
<gene>
    <name evidence="2" type="ORF">V7x_42900</name>
</gene>
<dbReference type="EMBL" id="SJPZ01000002">
    <property type="protein sequence ID" value="TWU62555.1"/>
    <property type="molecule type" value="Genomic_DNA"/>
</dbReference>
<dbReference type="OrthoDB" id="3795970at2"/>
<proteinExistence type="predicted"/>
<comment type="caution">
    <text evidence="2">The sequence shown here is derived from an EMBL/GenBank/DDBJ whole genome shotgun (WGS) entry which is preliminary data.</text>
</comment>
<dbReference type="AlphaFoldDB" id="A0A5C6FJV2"/>
<evidence type="ECO:0000313" key="3">
    <source>
        <dbReference type="Proteomes" id="UP000316476"/>
    </source>
</evidence>
<reference evidence="2 3" key="1">
    <citation type="submission" date="2019-02" db="EMBL/GenBank/DDBJ databases">
        <title>Deep-cultivation of Planctomycetes and their phenomic and genomic characterization uncovers novel biology.</title>
        <authorList>
            <person name="Wiegand S."/>
            <person name="Jogler M."/>
            <person name="Boedeker C."/>
            <person name="Pinto D."/>
            <person name="Vollmers J."/>
            <person name="Rivas-Marin E."/>
            <person name="Kohn T."/>
            <person name="Peeters S.H."/>
            <person name="Heuer A."/>
            <person name="Rast P."/>
            <person name="Oberbeckmann S."/>
            <person name="Bunk B."/>
            <person name="Jeske O."/>
            <person name="Meyerdierks A."/>
            <person name="Storesund J.E."/>
            <person name="Kallscheuer N."/>
            <person name="Luecker S."/>
            <person name="Lage O.M."/>
            <person name="Pohl T."/>
            <person name="Merkel B.J."/>
            <person name="Hornburger P."/>
            <person name="Mueller R.-W."/>
            <person name="Bruemmer F."/>
            <person name="Labrenz M."/>
            <person name="Spormann A.M."/>
            <person name="Op Den Camp H."/>
            <person name="Overmann J."/>
            <person name="Amann R."/>
            <person name="Jetten M.S.M."/>
            <person name="Mascher T."/>
            <person name="Medema M.H."/>
            <person name="Devos D.P."/>
            <person name="Kaster A.-K."/>
            <person name="Ovreas L."/>
            <person name="Rohde M."/>
            <person name="Galperin M.Y."/>
            <person name="Jogler C."/>
        </authorList>
    </citation>
    <scope>NUCLEOTIDE SEQUENCE [LARGE SCALE GENOMIC DNA]</scope>
    <source>
        <strain evidence="2 3">V7</strain>
    </source>
</reference>
<dbReference type="RefSeq" id="WP_146415344.1">
    <property type="nucleotide sequence ID" value="NZ_SJPZ01000002.1"/>
</dbReference>
<evidence type="ECO:0000256" key="1">
    <source>
        <dbReference type="SAM" id="SignalP"/>
    </source>
</evidence>
<evidence type="ECO:0000313" key="2">
    <source>
        <dbReference type="EMBL" id="TWU62555.1"/>
    </source>
</evidence>
<feature type="chain" id="PRO_5022810699" description="DUF4185 domain-containing protein" evidence="1">
    <location>
        <begin position="23"/>
        <end position="373"/>
    </location>
</feature>
<organism evidence="2 3">
    <name type="scientific">Crateriforma conspicua</name>
    <dbReference type="NCBI Taxonomy" id="2527996"/>
    <lineage>
        <taxon>Bacteria</taxon>
        <taxon>Pseudomonadati</taxon>
        <taxon>Planctomycetota</taxon>
        <taxon>Planctomycetia</taxon>
        <taxon>Planctomycetales</taxon>
        <taxon>Planctomycetaceae</taxon>
        <taxon>Crateriforma</taxon>
    </lineage>
</organism>
<sequence length="373" mass="42453" precursor="true">MRLRVSLFLTLLISPFVRTSYAQPSKAPYPPSGAITDVSFDWSTHTSKAPGSDNWPTTWSDDGHLYAAWGDGGGFGGTNKRGRSSLGIARIEGDAETYRGFNVWGGHEPETQQKSKVIGKSYGLICVEGVLYMWVGLFRPNSTPFDEVRLAHSLDKGHTWKFCDWSFTRADRVMIPTFLNFGRDNAGARDQYVYSYLIRYQSEEGPDNYEDKVPWLQCQRPGLIDLARVPKTGVLDRSKWEFFCGSNTDGSPKWTSQLQERKPVFEDSNGVGWCISVSHNGRLRRYILASEHTETHRGNLGIHDAPEPWGPWSTCYYAKGWGDNQIPKNTFYWSFVNKWLSTDGTDFVMVFTGRKENDSWNTVHGKFHRPESR</sequence>
<protein>
    <recommendedName>
        <fullName evidence="4">DUF4185 domain-containing protein</fullName>
    </recommendedName>
</protein>
<evidence type="ECO:0008006" key="4">
    <source>
        <dbReference type="Google" id="ProtNLM"/>
    </source>
</evidence>